<dbReference type="Gene3D" id="3.90.25.10">
    <property type="entry name" value="UDP-galactose 4-epimerase, domain 1"/>
    <property type="match status" value="1"/>
</dbReference>
<dbReference type="HOGENOM" id="CLU_007383_1_7_0"/>
<dbReference type="AlphaFoldDB" id="B1ZZR3"/>
<protein>
    <submittedName>
        <fullName evidence="3">NAD-dependent epimerase/dehydratase</fullName>
    </submittedName>
</protein>
<dbReference type="InterPro" id="IPR036291">
    <property type="entry name" value="NAD(P)-bd_dom_sf"/>
</dbReference>
<dbReference type="KEGG" id="ote:Oter_3975"/>
<feature type="domain" description="NAD-dependent epimerase/dehydratase" evidence="2">
    <location>
        <begin position="4"/>
        <end position="244"/>
    </location>
</feature>
<keyword evidence="4" id="KW-1185">Reference proteome</keyword>
<evidence type="ECO:0000313" key="4">
    <source>
        <dbReference type="Proteomes" id="UP000007013"/>
    </source>
</evidence>
<dbReference type="CDD" id="cd05234">
    <property type="entry name" value="UDP_G4E_2_SDR_e"/>
    <property type="match status" value="1"/>
</dbReference>
<dbReference type="SUPFAM" id="SSF51735">
    <property type="entry name" value="NAD(P)-binding Rossmann-fold domains"/>
    <property type="match status" value="1"/>
</dbReference>
<accession>B1ZZR3</accession>
<dbReference type="Pfam" id="PF01370">
    <property type="entry name" value="Epimerase"/>
    <property type="match status" value="1"/>
</dbReference>
<dbReference type="OrthoDB" id="9811743at2"/>
<dbReference type="eggNOG" id="COG0451">
    <property type="taxonomic scope" value="Bacteria"/>
</dbReference>
<evidence type="ECO:0000256" key="1">
    <source>
        <dbReference type="ARBA" id="ARBA00007637"/>
    </source>
</evidence>
<name>B1ZZR3_OPITP</name>
<dbReference type="EMBL" id="CP001032">
    <property type="protein sequence ID" value="ACB77249.1"/>
    <property type="molecule type" value="Genomic_DNA"/>
</dbReference>
<reference evidence="3 4" key="1">
    <citation type="journal article" date="2011" name="J. Bacteriol.">
        <title>Genome sequence of the verrucomicrobium Opitutus terrae PB90-1, an abundant inhabitant of rice paddy soil ecosystems.</title>
        <authorList>
            <person name="van Passel M.W."/>
            <person name="Kant R."/>
            <person name="Palva A."/>
            <person name="Copeland A."/>
            <person name="Lucas S."/>
            <person name="Lapidus A."/>
            <person name="Glavina del Rio T."/>
            <person name="Pitluck S."/>
            <person name="Goltsman E."/>
            <person name="Clum A."/>
            <person name="Sun H."/>
            <person name="Schmutz J."/>
            <person name="Larimer F.W."/>
            <person name="Land M.L."/>
            <person name="Hauser L."/>
            <person name="Kyrpides N."/>
            <person name="Mikhailova N."/>
            <person name="Richardson P.P."/>
            <person name="Janssen P.H."/>
            <person name="de Vos W.M."/>
            <person name="Smidt H."/>
        </authorList>
    </citation>
    <scope>NUCLEOTIDE SEQUENCE [LARGE SCALE GENOMIC DNA]</scope>
    <source>
        <strain evidence="4">DSM 11246 / JCM 15787 / PB90-1</strain>
    </source>
</reference>
<organism evidence="3 4">
    <name type="scientific">Opitutus terrae (strain DSM 11246 / JCM 15787 / PB90-1)</name>
    <dbReference type="NCBI Taxonomy" id="452637"/>
    <lineage>
        <taxon>Bacteria</taxon>
        <taxon>Pseudomonadati</taxon>
        <taxon>Verrucomicrobiota</taxon>
        <taxon>Opitutia</taxon>
        <taxon>Opitutales</taxon>
        <taxon>Opitutaceae</taxon>
        <taxon>Opitutus</taxon>
    </lineage>
</organism>
<evidence type="ECO:0000313" key="3">
    <source>
        <dbReference type="EMBL" id="ACB77249.1"/>
    </source>
</evidence>
<evidence type="ECO:0000259" key="2">
    <source>
        <dbReference type="Pfam" id="PF01370"/>
    </source>
</evidence>
<proteinExistence type="inferred from homology"/>
<comment type="similarity">
    <text evidence="1">Belongs to the NAD(P)-dependent epimerase/dehydratase family.</text>
</comment>
<dbReference type="Gene3D" id="3.40.50.720">
    <property type="entry name" value="NAD(P)-binding Rossmann-like Domain"/>
    <property type="match status" value="1"/>
</dbReference>
<dbReference type="Proteomes" id="UP000007013">
    <property type="component" value="Chromosome"/>
</dbReference>
<dbReference type="PANTHER" id="PTHR43000">
    <property type="entry name" value="DTDP-D-GLUCOSE 4,6-DEHYDRATASE-RELATED"/>
    <property type="match status" value="1"/>
</dbReference>
<gene>
    <name evidence="3" type="ordered locus">Oter_3975</name>
</gene>
<dbReference type="STRING" id="452637.Oter_3975"/>
<sequence>MQRVFVTGAAGFIGSSLVDRLLADGVRVVGWDDFSTGQRRFLESALQHPGFQLHEGDNLDLPALTRAMAGCDTVLHLAANADVRFGTEHPSRDLQQNTVATFHVLEAMRANRIKRIAFSSTGSVYGEAVVIPTPEDAPFPIQTSLYGASKVAGESLIQAYAEGFGFEAYIFRFVSILGERYTHGHVFDFYRQLLDHPDHLNVLGDGLQRKSYLYVQDCIDAILHVLHAGTATHAKHRTQVYNLGTPEYVRVNDSIRFICSALGLQPELRYTGGDRGWIGDNPFIFLDTAKIQATGWKPKLTIEAGIVKTLRWLQQNEWVYVHRR</sequence>
<dbReference type="InterPro" id="IPR001509">
    <property type="entry name" value="Epimerase_deHydtase"/>
</dbReference>
<dbReference type="RefSeq" id="WP_012376777.1">
    <property type="nucleotide sequence ID" value="NC_010571.1"/>
</dbReference>